<name>A0A2K8KBP3_9RHOB</name>
<sequence>MNAAPQRLSVHSFTLMLGVLLFQISISPTVANAQSLELDLSGIEAPGNPKFISKIDKCLK</sequence>
<dbReference type="KEGG" id="rbg:BG454_05435"/>
<evidence type="ECO:0000313" key="1">
    <source>
        <dbReference type="EMBL" id="ATX65333.1"/>
    </source>
</evidence>
<reference evidence="1 2" key="1">
    <citation type="submission" date="2017-11" db="EMBL/GenBank/DDBJ databases">
        <title>Revised Sequence and Annotation of the Rhodobaca barguzinensis strain alga05 Genome.</title>
        <authorList>
            <person name="Kopejtka K."/>
            <person name="Tomasch J.M."/>
            <person name="Bunk B."/>
            <person name="Koblizek M."/>
        </authorList>
    </citation>
    <scope>NUCLEOTIDE SEQUENCE [LARGE SCALE GENOMIC DNA]</scope>
    <source>
        <strain evidence="2">alga05</strain>
    </source>
</reference>
<proteinExistence type="predicted"/>
<gene>
    <name evidence="1" type="ORF">BG454_05435</name>
</gene>
<dbReference type="AlphaFoldDB" id="A0A2K8KBP3"/>
<dbReference type="EMBL" id="CP024899">
    <property type="protein sequence ID" value="ATX65333.1"/>
    <property type="molecule type" value="Genomic_DNA"/>
</dbReference>
<accession>A0A2K8KBP3</accession>
<protein>
    <submittedName>
        <fullName evidence="1">Uncharacterized protein</fullName>
    </submittedName>
</protein>
<dbReference type="Proteomes" id="UP000228948">
    <property type="component" value="Chromosome"/>
</dbReference>
<organism evidence="1 2">
    <name type="scientific">Roseinatronobacter bogoriensis subsp. barguzinensis</name>
    <dbReference type="NCBI Taxonomy" id="441209"/>
    <lineage>
        <taxon>Bacteria</taxon>
        <taxon>Pseudomonadati</taxon>
        <taxon>Pseudomonadota</taxon>
        <taxon>Alphaproteobacteria</taxon>
        <taxon>Rhodobacterales</taxon>
        <taxon>Paracoccaceae</taxon>
        <taxon>Roseinatronobacter</taxon>
    </lineage>
</organism>
<evidence type="ECO:0000313" key="2">
    <source>
        <dbReference type="Proteomes" id="UP000228948"/>
    </source>
</evidence>
<keyword evidence="2" id="KW-1185">Reference proteome</keyword>